<dbReference type="PANTHER" id="PTHR47506">
    <property type="entry name" value="TRANSCRIPTIONAL REGULATORY PROTEIN"/>
    <property type="match status" value="1"/>
</dbReference>
<evidence type="ECO:0000313" key="6">
    <source>
        <dbReference type="EMBL" id="MDN4599016.1"/>
    </source>
</evidence>
<evidence type="ECO:0000259" key="5">
    <source>
        <dbReference type="PROSITE" id="PS50977"/>
    </source>
</evidence>
<name>A0ABT8J1Q1_9MICO</name>
<evidence type="ECO:0000256" key="4">
    <source>
        <dbReference type="PROSITE-ProRule" id="PRU00335"/>
    </source>
</evidence>
<dbReference type="InterPro" id="IPR009057">
    <property type="entry name" value="Homeodomain-like_sf"/>
</dbReference>
<protein>
    <submittedName>
        <fullName evidence="6">TetR/AcrR family transcriptional regulator</fullName>
    </submittedName>
</protein>
<gene>
    <name evidence="6" type="ORF">P5G59_17830</name>
</gene>
<proteinExistence type="predicted"/>
<comment type="caution">
    <text evidence="6">The sequence shown here is derived from an EMBL/GenBank/DDBJ whole genome shotgun (WGS) entry which is preliminary data.</text>
</comment>
<dbReference type="SUPFAM" id="SSF48498">
    <property type="entry name" value="Tetracyclin repressor-like, C-terminal domain"/>
    <property type="match status" value="1"/>
</dbReference>
<dbReference type="InterPro" id="IPR001647">
    <property type="entry name" value="HTH_TetR"/>
</dbReference>
<dbReference type="Gene3D" id="1.10.10.60">
    <property type="entry name" value="Homeodomain-like"/>
    <property type="match status" value="1"/>
</dbReference>
<dbReference type="PRINTS" id="PR00455">
    <property type="entry name" value="HTHTETR"/>
</dbReference>
<keyword evidence="2 4" id="KW-0238">DNA-binding</keyword>
<evidence type="ECO:0000256" key="1">
    <source>
        <dbReference type="ARBA" id="ARBA00023015"/>
    </source>
</evidence>
<dbReference type="Pfam" id="PF00440">
    <property type="entry name" value="TetR_N"/>
    <property type="match status" value="1"/>
</dbReference>
<accession>A0ABT8J1Q1</accession>
<sequence length="194" mass="21100">MARRREFDEDALLERSTSLFWEKGYTATSMSDVAAVSGVGNGSIYAAYGSKPELFLLVFERYCAGRVDMVRGAMAEGTDAQDAVASFFEAVIDDCASHQPSWGCLMLNTLAEVGRDWPEVVEVAQRAIAEMERLVDARLALEGVAGDGRALLAAEIVLVSQGLIQFSRIEQEPQRLRDIASSALEHLTPALRAA</sequence>
<feature type="DNA-binding region" description="H-T-H motif" evidence="4">
    <location>
        <begin position="29"/>
        <end position="48"/>
    </location>
</feature>
<dbReference type="InterPro" id="IPR054156">
    <property type="entry name" value="YxaF_TetR_C"/>
</dbReference>
<reference evidence="6" key="1">
    <citation type="submission" date="2023-03" db="EMBL/GenBank/DDBJ databases">
        <title>MT1 and MT2 Draft Genomes of Novel Species.</title>
        <authorList>
            <person name="Venkateswaran K."/>
        </authorList>
    </citation>
    <scope>NUCLEOTIDE SEQUENCE</scope>
    <source>
        <strain evidence="6">F6_8S_P_1A</strain>
    </source>
</reference>
<dbReference type="SUPFAM" id="SSF46689">
    <property type="entry name" value="Homeodomain-like"/>
    <property type="match status" value="1"/>
</dbReference>
<keyword evidence="7" id="KW-1185">Reference proteome</keyword>
<evidence type="ECO:0000313" key="7">
    <source>
        <dbReference type="Proteomes" id="UP001174210"/>
    </source>
</evidence>
<dbReference type="Gene3D" id="1.10.357.10">
    <property type="entry name" value="Tetracycline Repressor, domain 2"/>
    <property type="match status" value="1"/>
</dbReference>
<organism evidence="6 7">
    <name type="scientific">Leifsonia virtsii</name>
    <dbReference type="NCBI Taxonomy" id="3035915"/>
    <lineage>
        <taxon>Bacteria</taxon>
        <taxon>Bacillati</taxon>
        <taxon>Actinomycetota</taxon>
        <taxon>Actinomycetes</taxon>
        <taxon>Micrococcales</taxon>
        <taxon>Microbacteriaceae</taxon>
        <taxon>Leifsonia</taxon>
    </lineage>
</organism>
<dbReference type="PROSITE" id="PS50977">
    <property type="entry name" value="HTH_TETR_2"/>
    <property type="match status" value="1"/>
</dbReference>
<dbReference type="InterPro" id="IPR036271">
    <property type="entry name" value="Tet_transcr_reg_TetR-rel_C_sf"/>
</dbReference>
<dbReference type="EMBL" id="JAROCB010000005">
    <property type="protein sequence ID" value="MDN4599016.1"/>
    <property type="molecule type" value="Genomic_DNA"/>
</dbReference>
<keyword evidence="1" id="KW-0805">Transcription regulation</keyword>
<dbReference type="Pfam" id="PF21993">
    <property type="entry name" value="TetR_C_13_2"/>
    <property type="match status" value="1"/>
</dbReference>
<dbReference type="Proteomes" id="UP001174210">
    <property type="component" value="Unassembled WGS sequence"/>
</dbReference>
<evidence type="ECO:0000256" key="3">
    <source>
        <dbReference type="ARBA" id="ARBA00023163"/>
    </source>
</evidence>
<evidence type="ECO:0000256" key="2">
    <source>
        <dbReference type="ARBA" id="ARBA00023125"/>
    </source>
</evidence>
<keyword evidence="3" id="KW-0804">Transcription</keyword>
<dbReference type="PANTHER" id="PTHR47506:SF1">
    <property type="entry name" value="HTH-TYPE TRANSCRIPTIONAL REGULATOR YJDC"/>
    <property type="match status" value="1"/>
</dbReference>
<feature type="domain" description="HTH tetR-type" evidence="5">
    <location>
        <begin position="6"/>
        <end position="66"/>
    </location>
</feature>
<dbReference type="RefSeq" id="WP_301220361.1">
    <property type="nucleotide sequence ID" value="NZ_JAROCB010000005.1"/>
</dbReference>